<keyword evidence="8" id="KW-1185">Reference proteome</keyword>
<dbReference type="Gene3D" id="1.20.1070.10">
    <property type="entry name" value="Rhodopsin 7-helix transmembrane proteins"/>
    <property type="match status" value="1"/>
</dbReference>
<feature type="transmembrane region" description="Helical" evidence="5">
    <location>
        <begin position="154"/>
        <end position="173"/>
    </location>
</feature>
<keyword evidence="7" id="KW-0675">Receptor</keyword>
<evidence type="ECO:0000256" key="4">
    <source>
        <dbReference type="ARBA" id="ARBA00023136"/>
    </source>
</evidence>
<evidence type="ECO:0000256" key="3">
    <source>
        <dbReference type="ARBA" id="ARBA00022989"/>
    </source>
</evidence>
<evidence type="ECO:0000256" key="2">
    <source>
        <dbReference type="ARBA" id="ARBA00022692"/>
    </source>
</evidence>
<reference evidence="7 8" key="1">
    <citation type="journal article" date="2021" name="Elife">
        <title>Chloroplast acquisition without the gene transfer in kleptoplastic sea slugs, Plakobranchus ocellatus.</title>
        <authorList>
            <person name="Maeda T."/>
            <person name="Takahashi S."/>
            <person name="Yoshida T."/>
            <person name="Shimamura S."/>
            <person name="Takaki Y."/>
            <person name="Nagai Y."/>
            <person name="Toyoda A."/>
            <person name="Suzuki Y."/>
            <person name="Arimoto A."/>
            <person name="Ishii H."/>
            <person name="Satoh N."/>
            <person name="Nishiyama T."/>
            <person name="Hasebe M."/>
            <person name="Maruyama T."/>
            <person name="Minagawa J."/>
            <person name="Obokata J."/>
            <person name="Shigenobu S."/>
        </authorList>
    </citation>
    <scope>NUCLEOTIDE SEQUENCE [LARGE SCALE GENOMIC DNA]</scope>
</reference>
<dbReference type="InterPro" id="IPR017452">
    <property type="entry name" value="GPCR_Rhodpsn_7TM"/>
</dbReference>
<organism evidence="7 8">
    <name type="scientific">Elysia marginata</name>
    <dbReference type="NCBI Taxonomy" id="1093978"/>
    <lineage>
        <taxon>Eukaryota</taxon>
        <taxon>Metazoa</taxon>
        <taxon>Spiralia</taxon>
        <taxon>Lophotrochozoa</taxon>
        <taxon>Mollusca</taxon>
        <taxon>Gastropoda</taxon>
        <taxon>Heterobranchia</taxon>
        <taxon>Euthyneura</taxon>
        <taxon>Panpulmonata</taxon>
        <taxon>Sacoglossa</taxon>
        <taxon>Placobranchoidea</taxon>
        <taxon>Plakobranchidae</taxon>
        <taxon>Elysia</taxon>
    </lineage>
</organism>
<name>A0AAV4FKD9_9GAST</name>
<evidence type="ECO:0000256" key="1">
    <source>
        <dbReference type="ARBA" id="ARBA00004370"/>
    </source>
</evidence>
<protein>
    <submittedName>
        <fullName evidence="7">Lysophosphatidic acid receptor 4</fullName>
    </submittedName>
</protein>
<dbReference type="PANTHER" id="PTHR46641:SF2">
    <property type="entry name" value="FMRFAMIDE RECEPTOR"/>
    <property type="match status" value="1"/>
</dbReference>
<dbReference type="CDD" id="cd00637">
    <property type="entry name" value="7tm_classA_rhodopsin-like"/>
    <property type="match status" value="1"/>
</dbReference>
<dbReference type="PROSITE" id="PS50262">
    <property type="entry name" value="G_PROTEIN_RECEP_F1_2"/>
    <property type="match status" value="1"/>
</dbReference>
<dbReference type="InterPro" id="IPR000276">
    <property type="entry name" value="GPCR_Rhodpsn"/>
</dbReference>
<keyword evidence="3 5" id="KW-1133">Transmembrane helix</keyword>
<feature type="transmembrane region" description="Helical" evidence="5">
    <location>
        <begin position="256"/>
        <end position="280"/>
    </location>
</feature>
<dbReference type="Proteomes" id="UP000762676">
    <property type="component" value="Unassembled WGS sequence"/>
</dbReference>
<feature type="domain" description="G-protein coupled receptors family 1 profile" evidence="6">
    <location>
        <begin position="42"/>
        <end position="319"/>
    </location>
</feature>
<comment type="caution">
    <text evidence="7">The sequence shown here is derived from an EMBL/GenBank/DDBJ whole genome shotgun (WGS) entry which is preliminary data.</text>
</comment>
<dbReference type="EMBL" id="BMAT01004468">
    <property type="protein sequence ID" value="GFR73912.1"/>
    <property type="molecule type" value="Genomic_DNA"/>
</dbReference>
<feature type="transmembrane region" description="Helical" evidence="5">
    <location>
        <begin position="300"/>
        <end position="320"/>
    </location>
</feature>
<dbReference type="PANTHER" id="PTHR46641">
    <property type="entry name" value="FMRFAMIDE RECEPTOR-RELATED"/>
    <property type="match status" value="1"/>
</dbReference>
<dbReference type="GO" id="GO:0016020">
    <property type="term" value="C:membrane"/>
    <property type="evidence" value="ECO:0007669"/>
    <property type="project" value="UniProtKB-SubCell"/>
</dbReference>
<evidence type="ECO:0000259" key="6">
    <source>
        <dbReference type="PROSITE" id="PS50262"/>
    </source>
</evidence>
<feature type="transmembrane region" description="Helical" evidence="5">
    <location>
        <begin position="207"/>
        <end position="226"/>
    </location>
</feature>
<sequence>MEHLRMNNQTSFITGNLGGILSGTSYRYLRAIIRLGVNPILGVFALCAAITNVSTFAKMDLRQGITQSLLVLSLSDLVFCMVNGVANSVAVLLWLGSDSIAGVSLIFLQQMCMLCVTYCVYISLVVTTTIAVVRCLGVVIPLRFREVVTARRQLAAIAVFSCLAVVTPAYHQVSIIINGGRFRQSANKLGRARNEKVFYFDTFRSTFFYTCLSTIVVSMVFLFLALKKSSEFQAVALSSNRKQNTTREFVKKEVQIIKMISMVLTIYVVCSIPYVLLSIMRQTLPEFSLSGRFRFEIDTLRMIVGVGLQLNVALNTFVYYSTNKRFKKIINANLCKLCRK</sequence>
<feature type="transmembrane region" description="Helical" evidence="5">
    <location>
        <begin position="69"/>
        <end position="95"/>
    </location>
</feature>
<accession>A0AAV4FKD9</accession>
<feature type="transmembrane region" description="Helical" evidence="5">
    <location>
        <begin position="35"/>
        <end position="57"/>
    </location>
</feature>
<feature type="transmembrane region" description="Helical" evidence="5">
    <location>
        <begin position="107"/>
        <end position="133"/>
    </location>
</feature>
<evidence type="ECO:0000313" key="7">
    <source>
        <dbReference type="EMBL" id="GFR73912.1"/>
    </source>
</evidence>
<gene>
    <name evidence="7" type="ORF">ElyMa_002149100</name>
</gene>
<evidence type="ECO:0000313" key="8">
    <source>
        <dbReference type="Proteomes" id="UP000762676"/>
    </source>
</evidence>
<dbReference type="SUPFAM" id="SSF81321">
    <property type="entry name" value="Family A G protein-coupled receptor-like"/>
    <property type="match status" value="1"/>
</dbReference>
<keyword evidence="4 5" id="KW-0472">Membrane</keyword>
<proteinExistence type="predicted"/>
<keyword evidence="2 5" id="KW-0812">Transmembrane</keyword>
<comment type="subcellular location">
    <subcellularLocation>
        <location evidence="1">Membrane</location>
    </subcellularLocation>
</comment>
<dbReference type="InterPro" id="IPR052954">
    <property type="entry name" value="GPCR-Ligand_Int"/>
</dbReference>
<dbReference type="AlphaFoldDB" id="A0AAV4FKD9"/>
<dbReference type="GO" id="GO:0004930">
    <property type="term" value="F:G protein-coupled receptor activity"/>
    <property type="evidence" value="ECO:0007669"/>
    <property type="project" value="InterPro"/>
</dbReference>
<evidence type="ECO:0000256" key="5">
    <source>
        <dbReference type="SAM" id="Phobius"/>
    </source>
</evidence>
<dbReference type="PRINTS" id="PR00237">
    <property type="entry name" value="GPCRRHODOPSN"/>
</dbReference>
<dbReference type="Pfam" id="PF00001">
    <property type="entry name" value="7tm_1"/>
    <property type="match status" value="1"/>
</dbReference>